<keyword evidence="1" id="KW-0472">Membrane</keyword>
<name>A0A7J7NB47_9MAGN</name>
<accession>A0A7J7NB47</accession>
<evidence type="ECO:0000256" key="1">
    <source>
        <dbReference type="SAM" id="Phobius"/>
    </source>
</evidence>
<dbReference type="AlphaFoldDB" id="A0A7J7NB47"/>
<proteinExistence type="predicted"/>
<protein>
    <submittedName>
        <fullName evidence="2">Uncharacterized protein</fullName>
    </submittedName>
</protein>
<dbReference type="Proteomes" id="UP000541444">
    <property type="component" value="Unassembled WGS sequence"/>
</dbReference>
<comment type="caution">
    <text evidence="2">The sequence shown here is derived from an EMBL/GenBank/DDBJ whole genome shotgun (WGS) entry which is preliminary data.</text>
</comment>
<sequence length="164" mass="18924">MQIGVIELASHMRGVMCLGSIVIMFILRFLVHVLVSKLAKLKMHLAGCWAKLVMHTQLSHNIVIFQFSLPGLTLIVGLSTFNWTTYELQVSFMARIHHLYLKNTATEVDVLTRKDVLPFERCVQVSTRQLRDPRVGKIRTTPTHGRYPRKRQLYGYLFMLLVKS</sequence>
<keyword evidence="1" id="KW-0812">Transmembrane</keyword>
<organism evidence="2 3">
    <name type="scientific">Kingdonia uniflora</name>
    <dbReference type="NCBI Taxonomy" id="39325"/>
    <lineage>
        <taxon>Eukaryota</taxon>
        <taxon>Viridiplantae</taxon>
        <taxon>Streptophyta</taxon>
        <taxon>Embryophyta</taxon>
        <taxon>Tracheophyta</taxon>
        <taxon>Spermatophyta</taxon>
        <taxon>Magnoliopsida</taxon>
        <taxon>Ranunculales</taxon>
        <taxon>Circaeasteraceae</taxon>
        <taxon>Kingdonia</taxon>
    </lineage>
</organism>
<keyword evidence="3" id="KW-1185">Reference proteome</keyword>
<gene>
    <name evidence="2" type="ORF">GIB67_010162</name>
</gene>
<feature type="transmembrane region" description="Helical" evidence="1">
    <location>
        <begin position="12"/>
        <end position="35"/>
    </location>
</feature>
<reference evidence="2 3" key="1">
    <citation type="journal article" date="2020" name="IScience">
        <title>Genome Sequencing of the Endangered Kingdonia uniflora (Circaeasteraceae, Ranunculales) Reveals Potential Mechanisms of Evolutionary Specialization.</title>
        <authorList>
            <person name="Sun Y."/>
            <person name="Deng T."/>
            <person name="Zhang A."/>
            <person name="Moore M.J."/>
            <person name="Landis J.B."/>
            <person name="Lin N."/>
            <person name="Zhang H."/>
            <person name="Zhang X."/>
            <person name="Huang J."/>
            <person name="Zhang X."/>
            <person name="Sun H."/>
            <person name="Wang H."/>
        </authorList>
    </citation>
    <scope>NUCLEOTIDE SEQUENCE [LARGE SCALE GENOMIC DNA]</scope>
    <source>
        <strain evidence="2">TB1705</strain>
        <tissue evidence="2">Leaf</tissue>
    </source>
</reference>
<evidence type="ECO:0000313" key="3">
    <source>
        <dbReference type="Proteomes" id="UP000541444"/>
    </source>
</evidence>
<keyword evidence="1" id="KW-1133">Transmembrane helix</keyword>
<dbReference type="EMBL" id="JACGCM010000938">
    <property type="protein sequence ID" value="KAF6164192.1"/>
    <property type="molecule type" value="Genomic_DNA"/>
</dbReference>
<evidence type="ECO:0000313" key="2">
    <source>
        <dbReference type="EMBL" id="KAF6164192.1"/>
    </source>
</evidence>